<accession>A0A4U0SM26</accession>
<dbReference type="InterPro" id="IPR050109">
    <property type="entry name" value="HTH-type_TetR-like_transc_reg"/>
</dbReference>
<dbReference type="PANTHER" id="PTHR30055">
    <property type="entry name" value="HTH-TYPE TRANSCRIPTIONAL REGULATOR RUTR"/>
    <property type="match status" value="1"/>
</dbReference>
<gene>
    <name evidence="6" type="ORF">FCI23_17950</name>
</gene>
<dbReference type="InterPro" id="IPR039536">
    <property type="entry name" value="TetR_C_Proteobacteria"/>
</dbReference>
<dbReference type="PRINTS" id="PR00455">
    <property type="entry name" value="HTHTETR"/>
</dbReference>
<feature type="domain" description="HTH tetR-type" evidence="5">
    <location>
        <begin position="6"/>
        <end position="66"/>
    </location>
</feature>
<evidence type="ECO:0000256" key="1">
    <source>
        <dbReference type="ARBA" id="ARBA00023015"/>
    </source>
</evidence>
<evidence type="ECO:0000256" key="4">
    <source>
        <dbReference type="PROSITE-ProRule" id="PRU00335"/>
    </source>
</evidence>
<sequence length="211" mass="23220">MARRGDTLREHILEVAKNAFLESGFERTSMDALAVRAETSKRSLYAHFPTKDALFLAVIDRVHDLFRGRMRTPDHYAGDPAEATALFCGRFLQMLGWAPVLQTCRMGITEAERLPEAAAQLHEVFFGATTDRLAAYLSDQYGLDAAEGATLAARLLGMTVYPTFPRALFGIGELRDNVPDEASIEADVDMTVIRRATASALLRRRDGNAAG</sequence>
<dbReference type="InterPro" id="IPR001647">
    <property type="entry name" value="HTH_TetR"/>
</dbReference>
<dbReference type="GO" id="GO:0003700">
    <property type="term" value="F:DNA-binding transcription factor activity"/>
    <property type="evidence" value="ECO:0007669"/>
    <property type="project" value="TreeGrafter"/>
</dbReference>
<dbReference type="PANTHER" id="PTHR30055:SF234">
    <property type="entry name" value="HTH-TYPE TRANSCRIPTIONAL REGULATOR BETI"/>
    <property type="match status" value="1"/>
</dbReference>
<protein>
    <submittedName>
        <fullName evidence="6">TetR/AcrR family transcriptional regulator</fullName>
    </submittedName>
</protein>
<evidence type="ECO:0000256" key="2">
    <source>
        <dbReference type="ARBA" id="ARBA00023125"/>
    </source>
</evidence>
<name>A0A4U0SM26_9ACTN</name>
<proteinExistence type="predicted"/>
<evidence type="ECO:0000313" key="7">
    <source>
        <dbReference type="Proteomes" id="UP000305778"/>
    </source>
</evidence>
<evidence type="ECO:0000313" key="6">
    <source>
        <dbReference type="EMBL" id="TKA10323.1"/>
    </source>
</evidence>
<keyword evidence="7" id="KW-1185">Reference proteome</keyword>
<dbReference type="Proteomes" id="UP000305778">
    <property type="component" value="Unassembled WGS sequence"/>
</dbReference>
<evidence type="ECO:0000259" key="5">
    <source>
        <dbReference type="PROSITE" id="PS50977"/>
    </source>
</evidence>
<dbReference type="GO" id="GO:0000976">
    <property type="term" value="F:transcription cis-regulatory region binding"/>
    <property type="evidence" value="ECO:0007669"/>
    <property type="project" value="TreeGrafter"/>
</dbReference>
<dbReference type="OrthoDB" id="7186128at2"/>
<dbReference type="FunFam" id="1.10.10.60:FF:000141">
    <property type="entry name" value="TetR family transcriptional regulator"/>
    <property type="match status" value="1"/>
</dbReference>
<dbReference type="InterPro" id="IPR009057">
    <property type="entry name" value="Homeodomain-like_sf"/>
</dbReference>
<keyword evidence="1" id="KW-0805">Transcription regulation</keyword>
<feature type="DNA-binding region" description="H-T-H motif" evidence="4">
    <location>
        <begin position="29"/>
        <end position="48"/>
    </location>
</feature>
<dbReference type="Pfam" id="PF14246">
    <property type="entry name" value="TetR_C_7"/>
    <property type="match status" value="1"/>
</dbReference>
<evidence type="ECO:0000256" key="3">
    <source>
        <dbReference type="ARBA" id="ARBA00023163"/>
    </source>
</evidence>
<organism evidence="6 7">
    <name type="scientific">Actinacidiphila oryziradicis</name>
    <dbReference type="NCBI Taxonomy" id="2571141"/>
    <lineage>
        <taxon>Bacteria</taxon>
        <taxon>Bacillati</taxon>
        <taxon>Actinomycetota</taxon>
        <taxon>Actinomycetes</taxon>
        <taxon>Kitasatosporales</taxon>
        <taxon>Streptomycetaceae</taxon>
        <taxon>Actinacidiphila</taxon>
    </lineage>
</organism>
<dbReference type="AlphaFoldDB" id="A0A4U0SM26"/>
<dbReference type="GO" id="GO:0045892">
    <property type="term" value="P:negative regulation of DNA-templated transcription"/>
    <property type="evidence" value="ECO:0007669"/>
    <property type="project" value="UniProtKB-ARBA"/>
</dbReference>
<keyword evidence="2 4" id="KW-0238">DNA-binding</keyword>
<reference evidence="6 7" key="1">
    <citation type="submission" date="2019-04" db="EMBL/GenBank/DDBJ databases">
        <title>Streptomyces oryziradicis sp. nov., a novel actinomycete isolated from rhizosphere soil of rice (Oryza sativa L.).</title>
        <authorList>
            <person name="Li C."/>
        </authorList>
    </citation>
    <scope>NUCLEOTIDE SEQUENCE [LARGE SCALE GENOMIC DNA]</scope>
    <source>
        <strain evidence="6 7">NEAU-C40</strain>
    </source>
</reference>
<keyword evidence="3" id="KW-0804">Transcription</keyword>
<dbReference type="Pfam" id="PF00440">
    <property type="entry name" value="TetR_N"/>
    <property type="match status" value="1"/>
</dbReference>
<dbReference type="SUPFAM" id="SSF46689">
    <property type="entry name" value="Homeodomain-like"/>
    <property type="match status" value="1"/>
</dbReference>
<dbReference type="PROSITE" id="PS50977">
    <property type="entry name" value="HTH_TETR_2"/>
    <property type="match status" value="1"/>
</dbReference>
<dbReference type="Gene3D" id="1.10.357.10">
    <property type="entry name" value="Tetracycline Repressor, domain 2"/>
    <property type="match status" value="1"/>
</dbReference>
<comment type="caution">
    <text evidence="6">The sequence shown here is derived from an EMBL/GenBank/DDBJ whole genome shotgun (WGS) entry which is preliminary data.</text>
</comment>
<dbReference type="EMBL" id="SUMC01000015">
    <property type="protein sequence ID" value="TKA10323.1"/>
    <property type="molecule type" value="Genomic_DNA"/>
</dbReference>